<sequence length="478" mass="55201">HTDKIFSPQHMYLFSRVCVMALLLLMLVHYCWAGLSPLPLVPGFPFLFLWNAPTELCQSRFAIELDLSYFQLVSSTLKLATNQSISIFYSDRFGIFPYVDKESGKHYDNGLPQLINFQKHWDLAKESIIFYIPENHPGLAVLDLEEWRPQWVRNWGSKDIYREKSIQAIMQSNLSITYEEAQTLAVMTFEKAAKKYFLKSLNLGKKLRPSREWGYYLYPDCYNYDYNLNIENYTGECPEIEKSRNDELFWLWNASTALFPSIYLEHVLQESKQGMLYARHRIQEALRVSVLPNKTHSIPVYAYIRLCFKDSEDNYLSEYDLVNTIGEAAALGASGVIAWGNMNITSSEASCTAAKRYLEKVLNPYILNVTTASQLCSEALCQAKGRCVRKAWEKGGYLHLSPQRYHICMDNTGGLLVKGHLSQEDVDWFEERFKCVCYTEEPCFTPLSLKKISSFTYNEGFSALLLVLHILCIILIHF</sequence>
<comment type="catalytic activity">
    <reaction evidence="1 10">
        <text>Random hydrolysis of (1-&gt;4)-linkages between N-acetyl-beta-D-glucosamine and D-glucuronate residues in hyaluronate.</text>
        <dbReference type="EC" id="3.2.1.35"/>
    </reaction>
</comment>
<evidence type="ECO:0000256" key="9">
    <source>
        <dbReference type="PIRSR" id="PIRSR038193-3"/>
    </source>
</evidence>
<feature type="disulfide bond" evidence="9">
    <location>
        <begin position="376"/>
        <end position="387"/>
    </location>
</feature>
<dbReference type="AlphaFoldDB" id="A0A4W4FGB1"/>
<gene>
    <name evidence="12" type="primary">HYAL4</name>
</gene>
<feature type="transmembrane region" description="Helical" evidence="11">
    <location>
        <begin position="460"/>
        <end position="477"/>
    </location>
</feature>
<dbReference type="PRINTS" id="PR00846">
    <property type="entry name" value="GLHYDRLASE56"/>
</dbReference>
<dbReference type="Proteomes" id="UP000314983">
    <property type="component" value="Chromosome 2"/>
</dbReference>
<keyword evidence="11" id="KW-1133">Transmembrane helix</keyword>
<evidence type="ECO:0000256" key="1">
    <source>
        <dbReference type="ARBA" id="ARBA00000251"/>
    </source>
</evidence>
<keyword evidence="4 9" id="KW-1015">Disulfide bond</keyword>
<feature type="disulfide bond" evidence="9">
    <location>
        <begin position="221"/>
        <end position="237"/>
    </location>
</feature>
<evidence type="ECO:0000256" key="7">
    <source>
        <dbReference type="PIRSR" id="PIRSR038193-1"/>
    </source>
</evidence>
<protein>
    <recommendedName>
        <fullName evidence="10">Hyaluronidase</fullName>
        <ecNumber evidence="10">3.2.1.35</ecNumber>
    </recommendedName>
</protein>
<feature type="disulfide bond" evidence="9">
    <location>
        <begin position="57"/>
        <end position="351"/>
    </location>
</feature>
<reference evidence="12" key="4">
    <citation type="submission" date="2025-08" db="UniProtKB">
        <authorList>
            <consortium name="Ensembl"/>
        </authorList>
    </citation>
    <scope>IDENTIFICATION</scope>
</reference>
<organism evidence="12 13">
    <name type="scientific">Electrophorus electricus</name>
    <name type="common">Electric eel</name>
    <name type="synonym">Gymnotus electricus</name>
    <dbReference type="NCBI Taxonomy" id="8005"/>
    <lineage>
        <taxon>Eukaryota</taxon>
        <taxon>Metazoa</taxon>
        <taxon>Chordata</taxon>
        <taxon>Craniata</taxon>
        <taxon>Vertebrata</taxon>
        <taxon>Euteleostomi</taxon>
        <taxon>Actinopterygii</taxon>
        <taxon>Neopterygii</taxon>
        <taxon>Teleostei</taxon>
        <taxon>Ostariophysi</taxon>
        <taxon>Gymnotiformes</taxon>
        <taxon>Gymnotoidei</taxon>
        <taxon>Gymnotidae</taxon>
        <taxon>Electrophorus</taxon>
    </lineage>
</organism>
<evidence type="ECO:0000256" key="10">
    <source>
        <dbReference type="RuleBase" id="RU610713"/>
    </source>
</evidence>
<dbReference type="STRING" id="8005.ENSEEEP00000023155"/>
<dbReference type="PANTHER" id="PTHR11769">
    <property type="entry name" value="HYALURONIDASE"/>
    <property type="match status" value="1"/>
</dbReference>
<keyword evidence="11" id="KW-0472">Membrane</keyword>
<dbReference type="PIRSF" id="PIRSF038193">
    <property type="entry name" value="Hyaluronidase"/>
    <property type="match status" value="1"/>
</dbReference>
<keyword evidence="3 10" id="KW-0378">Hydrolase</keyword>
<dbReference type="FunFam" id="3.20.20.70:FF:000065">
    <property type="entry name" value="Hyaluronidase"/>
    <property type="match status" value="1"/>
</dbReference>
<evidence type="ECO:0000256" key="4">
    <source>
        <dbReference type="ARBA" id="ARBA00023157"/>
    </source>
</evidence>
<dbReference type="GO" id="GO:0004415">
    <property type="term" value="F:hyalurononglucosaminidase activity"/>
    <property type="evidence" value="ECO:0007669"/>
    <property type="project" value="UniProtKB-UniRule"/>
</dbReference>
<feature type="disulfide bond" evidence="9">
    <location>
        <begin position="381"/>
        <end position="435"/>
    </location>
</feature>
<evidence type="ECO:0000256" key="3">
    <source>
        <dbReference type="ARBA" id="ARBA00022801"/>
    </source>
</evidence>
<evidence type="ECO:0000313" key="12">
    <source>
        <dbReference type="Ensembl" id="ENSEEEP00000023155.2"/>
    </source>
</evidence>
<feature type="disulfide bond" evidence="9">
    <location>
        <begin position="437"/>
        <end position="443"/>
    </location>
</feature>
<dbReference type="InterPro" id="IPR017853">
    <property type="entry name" value="GH"/>
</dbReference>
<evidence type="ECO:0000256" key="11">
    <source>
        <dbReference type="SAM" id="Phobius"/>
    </source>
</evidence>
<dbReference type="GO" id="GO:0030214">
    <property type="term" value="P:hyaluronan catabolic process"/>
    <property type="evidence" value="ECO:0007669"/>
    <property type="project" value="TreeGrafter"/>
</dbReference>
<dbReference type="PANTHER" id="PTHR11769:SF20">
    <property type="entry name" value="HYALURONIDASE PH-20"/>
    <property type="match status" value="1"/>
</dbReference>
<dbReference type="GO" id="GO:0005975">
    <property type="term" value="P:carbohydrate metabolic process"/>
    <property type="evidence" value="ECO:0007669"/>
    <property type="project" value="UniProtKB-UniRule"/>
</dbReference>
<reference evidence="12" key="3">
    <citation type="submission" date="2020-05" db="EMBL/GenBank/DDBJ databases">
        <title>Electrophorus electricus (electric eel) genome, fEleEle1, primary haplotype.</title>
        <authorList>
            <person name="Myers G."/>
            <person name="Meyer A."/>
            <person name="Fedrigo O."/>
            <person name="Formenti G."/>
            <person name="Rhie A."/>
            <person name="Tracey A."/>
            <person name="Sims Y."/>
            <person name="Jarvis E.D."/>
        </authorList>
    </citation>
    <scope>NUCLEOTIDE SEQUENCE [LARGE SCALE GENOMIC DNA]</scope>
</reference>
<dbReference type="InterPro" id="IPR018155">
    <property type="entry name" value="Hyaluronidase"/>
</dbReference>
<evidence type="ECO:0000313" key="13">
    <source>
        <dbReference type="Proteomes" id="UP000314983"/>
    </source>
</evidence>
<dbReference type="GeneTree" id="ENSGT01020000230364"/>
<proteinExistence type="inferred from homology"/>
<evidence type="ECO:0000256" key="6">
    <source>
        <dbReference type="PIRNR" id="PIRNR038193"/>
    </source>
</evidence>
<evidence type="ECO:0000256" key="8">
    <source>
        <dbReference type="PIRSR" id="PIRSR038193-2"/>
    </source>
</evidence>
<dbReference type="GO" id="GO:0001669">
    <property type="term" value="C:acrosomal vesicle"/>
    <property type="evidence" value="ECO:0007669"/>
    <property type="project" value="TreeGrafter"/>
</dbReference>
<dbReference type="Ensembl" id="ENSEEET00000023411.2">
    <property type="protein sequence ID" value="ENSEEEP00000023155.2"/>
    <property type="gene ID" value="ENSEEEG00000011222.2"/>
</dbReference>
<keyword evidence="13" id="KW-1185">Reference proteome</keyword>
<comment type="similarity">
    <text evidence="2 6 10">Belongs to the glycosyl hydrolase 56 family.</text>
</comment>
<reference evidence="13" key="2">
    <citation type="journal article" date="2017" name="Sci. Adv.">
        <title>A tail of two voltages: Proteomic comparison of the three electric organs of the electric eel.</title>
        <authorList>
            <person name="Traeger L.L."/>
            <person name="Sabat G."/>
            <person name="Barrett-Wilt G.A."/>
            <person name="Wells G.B."/>
            <person name="Sussman M.R."/>
        </authorList>
    </citation>
    <scope>NUCLEOTIDE SEQUENCE [LARGE SCALE GENOMIC DNA]</scope>
</reference>
<feature type="active site" description="Proton donor" evidence="7">
    <location>
        <position position="145"/>
    </location>
</feature>
<evidence type="ECO:0000256" key="5">
    <source>
        <dbReference type="ARBA" id="ARBA00023295"/>
    </source>
</evidence>
<accession>A0A4W4FGB1</accession>
<name>A0A4W4FGB1_ELEEL</name>
<keyword evidence="11" id="KW-0812">Transmembrane</keyword>
<feature type="glycosylation site" description="N-linked (GlcNAc...) asparagine" evidence="8">
    <location>
        <position position="368"/>
    </location>
</feature>
<dbReference type="InterPro" id="IPR013785">
    <property type="entry name" value="Aldolase_TIM"/>
</dbReference>
<reference evidence="13" key="1">
    <citation type="journal article" date="2014" name="Science">
        <title>Nonhuman genetics. Genomic basis for the convergent evolution of electric organs.</title>
        <authorList>
            <person name="Gallant J.R."/>
            <person name="Traeger L.L."/>
            <person name="Volkening J.D."/>
            <person name="Moffett H."/>
            <person name="Chen P.H."/>
            <person name="Novina C.D."/>
            <person name="Phillips G.N.Jr."/>
            <person name="Anand R."/>
            <person name="Wells G.B."/>
            <person name="Pinch M."/>
            <person name="Guth R."/>
            <person name="Unguez G.A."/>
            <person name="Albert J.S."/>
            <person name="Zakon H.H."/>
            <person name="Samanta M.P."/>
            <person name="Sussman M.R."/>
        </authorList>
    </citation>
    <scope>NUCLEOTIDE SEQUENCE [LARGE SCALE GENOMIC DNA]</scope>
</reference>
<evidence type="ECO:0000256" key="2">
    <source>
        <dbReference type="ARBA" id="ARBA00008871"/>
    </source>
</evidence>
<dbReference type="Gene3D" id="3.20.20.70">
    <property type="entry name" value="Aldolase class I"/>
    <property type="match status" value="1"/>
</dbReference>
<dbReference type="SUPFAM" id="SSF51445">
    <property type="entry name" value="(Trans)glycosidases"/>
    <property type="match status" value="1"/>
</dbReference>
<keyword evidence="5 10" id="KW-0326">Glycosidase</keyword>
<reference evidence="12" key="5">
    <citation type="submission" date="2025-09" db="UniProtKB">
        <authorList>
            <consortium name="Ensembl"/>
        </authorList>
    </citation>
    <scope>IDENTIFICATION</scope>
</reference>
<dbReference type="Pfam" id="PF01630">
    <property type="entry name" value="Glyco_hydro_56"/>
    <property type="match status" value="1"/>
</dbReference>
<dbReference type="EC" id="3.2.1.35" evidence="10"/>